<keyword evidence="1" id="KW-0732">Signal</keyword>
<evidence type="ECO:0000313" key="7">
    <source>
        <dbReference type="Proteomes" id="UP000734854"/>
    </source>
</evidence>
<dbReference type="PROSITE" id="PS00624">
    <property type="entry name" value="GMC_OXRED_2"/>
    <property type="match status" value="1"/>
</dbReference>
<dbReference type="EMBL" id="JACMSC010000009">
    <property type="protein sequence ID" value="KAG6507714.1"/>
    <property type="molecule type" value="Genomic_DNA"/>
</dbReference>
<feature type="domain" description="Glucose-methanol-choline oxidoreductase N-terminal" evidence="5">
    <location>
        <begin position="364"/>
        <end position="378"/>
    </location>
</feature>
<feature type="region of interest" description="Disordered" evidence="3">
    <location>
        <begin position="1"/>
        <end position="48"/>
    </location>
</feature>
<evidence type="ECO:0000256" key="3">
    <source>
        <dbReference type="SAM" id="MobiDB-lite"/>
    </source>
</evidence>
<dbReference type="Pfam" id="PF00732">
    <property type="entry name" value="GMC_oxred_N"/>
    <property type="match status" value="1"/>
</dbReference>
<dbReference type="PANTHER" id="PTHR45968">
    <property type="entry name" value="OSJNBA0019K04.7 PROTEIN"/>
    <property type="match status" value="1"/>
</dbReference>
<evidence type="ECO:0000313" key="6">
    <source>
        <dbReference type="EMBL" id="KAG6507714.1"/>
    </source>
</evidence>
<dbReference type="AlphaFoldDB" id="A0A8J5GY67"/>
<name>A0A8J5GY67_ZINOF</name>
<evidence type="ECO:0000259" key="4">
    <source>
        <dbReference type="PROSITE" id="PS00623"/>
    </source>
</evidence>
<dbReference type="InterPro" id="IPR000172">
    <property type="entry name" value="GMC_OxRdtase_N"/>
</dbReference>
<keyword evidence="2" id="KW-0285">Flavoprotein</keyword>
<keyword evidence="2" id="KW-0274">FAD</keyword>
<proteinExistence type="inferred from homology"/>
<dbReference type="InterPro" id="IPR007867">
    <property type="entry name" value="GMC_OxRtase_C"/>
</dbReference>
<dbReference type="Pfam" id="PF05199">
    <property type="entry name" value="GMC_oxred_C"/>
    <property type="match status" value="1"/>
</dbReference>
<dbReference type="PROSITE" id="PS00623">
    <property type="entry name" value="GMC_OXRED_1"/>
    <property type="match status" value="1"/>
</dbReference>
<sequence length="633" mass="68928">MREEEVASFPRGGDMPQSTVAWIEDEEKSEKRGGHLTGQGWPAPETRRRSSVVIGVGGELCGGNSSPPLCSVAAGKPNMMLIMELAMQRFLTSVVLLLCFQGFGFCFPDHDAVPRYSFLRHAAEAPRVSYHDYIIVGGGTAGCPLGATLSERFDVLVLERGGSPYGNPNVSELALFVQNLAYQTPTSPAQRFVSVDGVINARARCLGGGTCINAGFYSRASRQEVEEMGLNLELAEESFRWVEKEVAFRPRLTGWTSAFMSGLLEAGVTPDNGFTYDHLPGTKVGGTTFDQNGHRHTAADLLKYADPARITVLLRATAQRILFRNRGRKHKPEAYGVVYKDGAGNVHEAYLKNSSTGEIILSAGALGSPQLLMLSGVGPAPHLESLGIEVVLDQPLVGRGMSDNPLNAIIVPSPQPIEITSVQVVGIRPDYYVESVTGINLVAALLAGNSTGPSATSPISNSFQGGTIFEKLARPLSQGFLRLRNRDPEENPLVTFNYFMEAEDVQACVEALRTVERVIDSRALSRFRYPNQSVQSLVALSASVLVNLRARNANDSTSLEQYCRDLVMTIWHYHGGCQMRKVVDHDYKVLGVDALRIIDGSTFTFSPGTNPQATVMMLGRYMGVRMLKGHKFH</sequence>
<keyword evidence="7" id="KW-1185">Reference proteome</keyword>
<dbReference type="GO" id="GO:0016614">
    <property type="term" value="F:oxidoreductase activity, acting on CH-OH group of donors"/>
    <property type="evidence" value="ECO:0007669"/>
    <property type="project" value="InterPro"/>
</dbReference>
<dbReference type="Proteomes" id="UP000734854">
    <property type="component" value="Unassembled WGS sequence"/>
</dbReference>
<dbReference type="Gene3D" id="3.30.410.40">
    <property type="match status" value="1"/>
</dbReference>
<evidence type="ECO:0000256" key="2">
    <source>
        <dbReference type="RuleBase" id="RU003968"/>
    </source>
</evidence>
<gene>
    <name evidence="6" type="ORF">ZIOFF_033065</name>
</gene>
<evidence type="ECO:0000259" key="5">
    <source>
        <dbReference type="PROSITE" id="PS00624"/>
    </source>
</evidence>
<protein>
    <recommendedName>
        <fullName evidence="4 5">Glucose-methanol-choline oxidoreductase N-terminal domain-containing protein</fullName>
    </recommendedName>
</protein>
<dbReference type="InterPro" id="IPR036188">
    <property type="entry name" value="FAD/NAD-bd_sf"/>
</dbReference>
<reference evidence="6 7" key="1">
    <citation type="submission" date="2020-08" db="EMBL/GenBank/DDBJ databases">
        <title>Plant Genome Project.</title>
        <authorList>
            <person name="Zhang R.-G."/>
        </authorList>
    </citation>
    <scope>NUCLEOTIDE SEQUENCE [LARGE SCALE GENOMIC DNA]</scope>
    <source>
        <tissue evidence="6">Rhizome</tissue>
    </source>
</reference>
<evidence type="ECO:0000256" key="1">
    <source>
        <dbReference type="ARBA" id="ARBA00022729"/>
    </source>
</evidence>
<feature type="domain" description="Glucose-methanol-choline oxidoreductase N-terminal" evidence="4">
    <location>
        <begin position="203"/>
        <end position="226"/>
    </location>
</feature>
<comment type="caution">
    <text evidence="6">The sequence shown here is derived from an EMBL/GenBank/DDBJ whole genome shotgun (WGS) entry which is preliminary data.</text>
</comment>
<organism evidence="6 7">
    <name type="scientific">Zingiber officinale</name>
    <name type="common">Ginger</name>
    <name type="synonym">Amomum zingiber</name>
    <dbReference type="NCBI Taxonomy" id="94328"/>
    <lineage>
        <taxon>Eukaryota</taxon>
        <taxon>Viridiplantae</taxon>
        <taxon>Streptophyta</taxon>
        <taxon>Embryophyta</taxon>
        <taxon>Tracheophyta</taxon>
        <taxon>Spermatophyta</taxon>
        <taxon>Magnoliopsida</taxon>
        <taxon>Liliopsida</taxon>
        <taxon>Zingiberales</taxon>
        <taxon>Zingiberaceae</taxon>
        <taxon>Zingiber</taxon>
    </lineage>
</organism>
<dbReference type="InterPro" id="IPR051871">
    <property type="entry name" value="GMC_Oxidoreductase-Related"/>
</dbReference>
<accession>A0A8J5GY67</accession>
<dbReference type="Gene3D" id="3.50.50.60">
    <property type="entry name" value="FAD/NAD(P)-binding domain"/>
    <property type="match status" value="1"/>
</dbReference>
<comment type="similarity">
    <text evidence="2">Belongs to the GMC oxidoreductase family.</text>
</comment>
<dbReference type="SUPFAM" id="SSF51905">
    <property type="entry name" value="FAD/NAD(P)-binding domain"/>
    <property type="match status" value="1"/>
</dbReference>
<dbReference type="GO" id="GO:0050660">
    <property type="term" value="F:flavin adenine dinucleotide binding"/>
    <property type="evidence" value="ECO:0007669"/>
    <property type="project" value="InterPro"/>
</dbReference>
<dbReference type="SUPFAM" id="SSF54373">
    <property type="entry name" value="FAD-linked reductases, C-terminal domain"/>
    <property type="match status" value="1"/>
</dbReference>
<dbReference type="PANTHER" id="PTHR45968:SF3">
    <property type="entry name" value="OS04G0573100 PROTEIN"/>
    <property type="match status" value="1"/>
</dbReference>